<keyword evidence="5" id="KW-0175">Coiled coil</keyword>
<dbReference type="GO" id="GO:0016929">
    <property type="term" value="F:deSUMOylase activity"/>
    <property type="evidence" value="ECO:0007669"/>
    <property type="project" value="TreeGrafter"/>
</dbReference>
<feature type="region of interest" description="Disordered" evidence="6">
    <location>
        <begin position="17"/>
        <end position="57"/>
    </location>
</feature>
<evidence type="ECO:0000259" key="7">
    <source>
        <dbReference type="PROSITE" id="PS50600"/>
    </source>
</evidence>
<evidence type="ECO:0000256" key="6">
    <source>
        <dbReference type="SAM" id="MobiDB-lite"/>
    </source>
</evidence>
<feature type="region of interest" description="Disordered" evidence="6">
    <location>
        <begin position="275"/>
        <end position="306"/>
    </location>
</feature>
<feature type="compositionally biased region" description="Polar residues" evidence="6">
    <location>
        <begin position="297"/>
        <end position="306"/>
    </location>
</feature>
<dbReference type="InterPro" id="IPR003653">
    <property type="entry name" value="Peptidase_C48_C"/>
</dbReference>
<comment type="caution">
    <text evidence="8">The sequence shown here is derived from an EMBL/GenBank/DDBJ whole genome shotgun (WGS) entry which is preliminary data.</text>
</comment>
<evidence type="ECO:0000256" key="1">
    <source>
        <dbReference type="ARBA" id="ARBA00005234"/>
    </source>
</evidence>
<dbReference type="AlphaFoldDB" id="A0AAV4DUV1"/>
<organism evidence="8 9">
    <name type="scientific">Plakobranchus ocellatus</name>
    <dbReference type="NCBI Taxonomy" id="259542"/>
    <lineage>
        <taxon>Eukaryota</taxon>
        <taxon>Metazoa</taxon>
        <taxon>Spiralia</taxon>
        <taxon>Lophotrochozoa</taxon>
        <taxon>Mollusca</taxon>
        <taxon>Gastropoda</taxon>
        <taxon>Heterobranchia</taxon>
        <taxon>Euthyneura</taxon>
        <taxon>Panpulmonata</taxon>
        <taxon>Sacoglossa</taxon>
        <taxon>Placobranchoidea</taxon>
        <taxon>Plakobranchidae</taxon>
        <taxon>Plakobranchus</taxon>
    </lineage>
</organism>
<dbReference type="Pfam" id="PF02902">
    <property type="entry name" value="Peptidase_C48"/>
    <property type="match status" value="1"/>
</dbReference>
<name>A0AAV4DUV1_9GAST</name>
<proteinExistence type="inferred from homology"/>
<dbReference type="EMBL" id="BLXT01008354">
    <property type="protein sequence ID" value="GFO47820.1"/>
    <property type="molecule type" value="Genomic_DNA"/>
</dbReference>
<dbReference type="GO" id="GO:0080090">
    <property type="term" value="P:regulation of primary metabolic process"/>
    <property type="evidence" value="ECO:0007669"/>
    <property type="project" value="UniProtKB-ARBA"/>
</dbReference>
<evidence type="ECO:0000256" key="5">
    <source>
        <dbReference type="SAM" id="Coils"/>
    </source>
</evidence>
<evidence type="ECO:0000256" key="2">
    <source>
        <dbReference type="ARBA" id="ARBA00022670"/>
    </source>
</evidence>
<dbReference type="Proteomes" id="UP000735302">
    <property type="component" value="Unassembled WGS sequence"/>
</dbReference>
<dbReference type="InterPro" id="IPR038765">
    <property type="entry name" value="Papain-like_cys_pep_sf"/>
</dbReference>
<dbReference type="GO" id="GO:0005634">
    <property type="term" value="C:nucleus"/>
    <property type="evidence" value="ECO:0007669"/>
    <property type="project" value="TreeGrafter"/>
</dbReference>
<dbReference type="FunFam" id="3.40.395.10:FF:000001">
    <property type="entry name" value="Sentrin-specific protease 1"/>
    <property type="match status" value="1"/>
</dbReference>
<feature type="coiled-coil region" evidence="5">
    <location>
        <begin position="400"/>
        <end position="439"/>
    </location>
</feature>
<dbReference type="PANTHER" id="PTHR12606:SF141">
    <property type="entry name" value="GH15225P-RELATED"/>
    <property type="match status" value="1"/>
</dbReference>
<comment type="similarity">
    <text evidence="1">Belongs to the peptidase C48 family.</text>
</comment>
<dbReference type="PANTHER" id="PTHR12606">
    <property type="entry name" value="SENTRIN/SUMO-SPECIFIC PROTEASE"/>
    <property type="match status" value="1"/>
</dbReference>
<sequence>MWKSLTDSIRFLWPSSTEELNKTPTGSKRKSSISDGSDGNGKRRKLENHSSTFTGLVRHSVTRMADWMRPKPKPFSEDFATRPSHRTEISGRPFVSQENGSHRGQNHIARFNTEGHQNHITDSRGGLFKHKTESSVNDVDIQPRRVLENSNFSRRPSESSIYVHKKRSVANESVRLKEKEQYQQLLQLQCQRSPWQAKIPLSIPAGESSSAISCSAPKNFRPQDDGFLKSKIEVAELLKASAMSSLLSRQRHKAEISVPLSARNVNIGQFSLKKSTEPQPIPAQHSRAASRAFPSRTFGQRGSISSRQDLVRKENHRHNDLIVIEDDVKSNGGWHETKNKINGDIDRPEMDITQRVPEVIVIEDEDEDRGIKRRVPHLNASHREVEQHFPLDASKIQACYKRRQAYNQEKEKRLSEIEEEEMKAKAYEEKRRLQTLQLEKQMKYQMRIFDETPAVTEEICVEDEEEEEDKLPELDDEMMAVVNAALRPGNSNEILSDAFRLQITRKDIATLGGLNWLNDEVVNFYMNMLMERGEREGQAKVYAFNTFFYPKIMSGGHAAVKRWTKKVDIFSVHFILIPVHLGMHWCLCVVDMQKKTITYYDSMGASNNQCLQAVLNYINDESIAKKQTPIKKSEWTLVNAEDNPEQMNGSDCGMFMCKYAEYITRQKDFTFTQEDMPYFRKRMVYEIISKKLLQ</sequence>
<dbReference type="SUPFAM" id="SSF54001">
    <property type="entry name" value="Cysteine proteinases"/>
    <property type="match status" value="1"/>
</dbReference>
<dbReference type="Gene3D" id="3.40.395.10">
    <property type="entry name" value="Adenoviral Proteinase, Chain A"/>
    <property type="match status" value="1"/>
</dbReference>
<dbReference type="GO" id="GO:0060255">
    <property type="term" value="P:regulation of macromolecule metabolic process"/>
    <property type="evidence" value="ECO:0007669"/>
    <property type="project" value="UniProtKB-ARBA"/>
</dbReference>
<accession>A0AAV4DUV1</accession>
<dbReference type="PROSITE" id="PS50600">
    <property type="entry name" value="ULP_PROTEASE"/>
    <property type="match status" value="1"/>
</dbReference>
<dbReference type="GO" id="GO:0016926">
    <property type="term" value="P:protein desumoylation"/>
    <property type="evidence" value="ECO:0007669"/>
    <property type="project" value="TreeGrafter"/>
</dbReference>
<evidence type="ECO:0000256" key="3">
    <source>
        <dbReference type="ARBA" id="ARBA00022801"/>
    </source>
</evidence>
<evidence type="ECO:0000256" key="4">
    <source>
        <dbReference type="ARBA" id="ARBA00022807"/>
    </source>
</evidence>
<feature type="domain" description="Ubiquitin-like protease family profile" evidence="7">
    <location>
        <begin position="501"/>
        <end position="663"/>
    </location>
</feature>
<reference evidence="8 9" key="1">
    <citation type="journal article" date="2021" name="Elife">
        <title>Chloroplast acquisition without the gene transfer in kleptoplastic sea slugs, Plakobranchus ocellatus.</title>
        <authorList>
            <person name="Maeda T."/>
            <person name="Takahashi S."/>
            <person name="Yoshida T."/>
            <person name="Shimamura S."/>
            <person name="Takaki Y."/>
            <person name="Nagai Y."/>
            <person name="Toyoda A."/>
            <person name="Suzuki Y."/>
            <person name="Arimoto A."/>
            <person name="Ishii H."/>
            <person name="Satoh N."/>
            <person name="Nishiyama T."/>
            <person name="Hasebe M."/>
            <person name="Maruyama T."/>
            <person name="Minagawa J."/>
            <person name="Obokata J."/>
            <person name="Shigenobu S."/>
        </authorList>
    </citation>
    <scope>NUCLEOTIDE SEQUENCE [LARGE SCALE GENOMIC DNA]</scope>
</reference>
<protein>
    <submittedName>
        <fullName evidence="8">Sentrin-specific protease</fullName>
    </submittedName>
</protein>
<dbReference type="GO" id="GO:0006508">
    <property type="term" value="P:proteolysis"/>
    <property type="evidence" value="ECO:0007669"/>
    <property type="project" value="UniProtKB-KW"/>
</dbReference>
<keyword evidence="4" id="KW-0788">Thiol protease</keyword>
<keyword evidence="3" id="KW-0378">Hydrolase</keyword>
<keyword evidence="9" id="KW-1185">Reference proteome</keyword>
<feature type="compositionally biased region" description="Polar residues" evidence="6">
    <location>
        <begin position="17"/>
        <end position="26"/>
    </location>
</feature>
<evidence type="ECO:0000313" key="8">
    <source>
        <dbReference type="EMBL" id="GFO47820.1"/>
    </source>
</evidence>
<gene>
    <name evidence="8" type="ORF">PoB_007432500</name>
</gene>
<keyword evidence="2 8" id="KW-0645">Protease</keyword>
<evidence type="ECO:0000313" key="9">
    <source>
        <dbReference type="Proteomes" id="UP000735302"/>
    </source>
</evidence>